<feature type="transmembrane region" description="Helical" evidence="1">
    <location>
        <begin position="106"/>
        <end position="127"/>
    </location>
</feature>
<keyword evidence="1" id="KW-0812">Transmembrane</keyword>
<dbReference type="AlphaFoldDB" id="A0A4R1KYX0"/>
<accession>A0A4R1KYX0</accession>
<feature type="domain" description="Putative zinc-finger" evidence="2">
    <location>
        <begin position="7"/>
        <end position="40"/>
    </location>
</feature>
<dbReference type="InterPro" id="IPR041916">
    <property type="entry name" value="Anti_sigma_zinc_sf"/>
</dbReference>
<organism evidence="3 4">
    <name type="scientific">Acidipila rosea</name>
    <dbReference type="NCBI Taxonomy" id="768535"/>
    <lineage>
        <taxon>Bacteria</taxon>
        <taxon>Pseudomonadati</taxon>
        <taxon>Acidobacteriota</taxon>
        <taxon>Terriglobia</taxon>
        <taxon>Terriglobales</taxon>
        <taxon>Acidobacteriaceae</taxon>
        <taxon>Acidipila</taxon>
    </lineage>
</organism>
<dbReference type="Pfam" id="PF13490">
    <property type="entry name" value="zf-HC2"/>
    <property type="match status" value="1"/>
</dbReference>
<keyword evidence="1" id="KW-1133">Transmembrane helix</keyword>
<evidence type="ECO:0000259" key="2">
    <source>
        <dbReference type="Pfam" id="PF13490"/>
    </source>
</evidence>
<evidence type="ECO:0000313" key="4">
    <source>
        <dbReference type="Proteomes" id="UP000295210"/>
    </source>
</evidence>
<keyword evidence="1" id="KW-0472">Membrane</keyword>
<dbReference type="EMBL" id="SMGK01000006">
    <property type="protein sequence ID" value="TCK70726.1"/>
    <property type="molecule type" value="Genomic_DNA"/>
</dbReference>
<dbReference type="Gene3D" id="1.10.10.1320">
    <property type="entry name" value="Anti-sigma factor, zinc-finger domain"/>
    <property type="match status" value="1"/>
</dbReference>
<dbReference type="RefSeq" id="WP_165876837.1">
    <property type="nucleotide sequence ID" value="NZ_SMGK01000006.1"/>
</dbReference>
<keyword evidence="4" id="KW-1185">Reference proteome</keyword>
<dbReference type="InterPro" id="IPR027383">
    <property type="entry name" value="Znf_put"/>
</dbReference>
<proteinExistence type="predicted"/>
<reference evidence="3 4" key="1">
    <citation type="submission" date="2019-03" db="EMBL/GenBank/DDBJ databases">
        <title>Genomic Encyclopedia of Type Strains, Phase IV (KMG-IV): sequencing the most valuable type-strain genomes for metagenomic binning, comparative biology and taxonomic classification.</title>
        <authorList>
            <person name="Goeker M."/>
        </authorList>
    </citation>
    <scope>NUCLEOTIDE SEQUENCE [LARGE SCALE GENOMIC DNA]</scope>
    <source>
        <strain evidence="3 4">DSM 103428</strain>
    </source>
</reference>
<gene>
    <name evidence="3" type="ORF">C7378_3113</name>
</gene>
<evidence type="ECO:0000256" key="1">
    <source>
        <dbReference type="SAM" id="Phobius"/>
    </source>
</evidence>
<dbReference type="SUPFAM" id="SSF74653">
    <property type="entry name" value="TolA/TonB C-terminal domain"/>
    <property type="match status" value="1"/>
</dbReference>
<evidence type="ECO:0000313" key="3">
    <source>
        <dbReference type="EMBL" id="TCK70726.1"/>
    </source>
</evidence>
<protein>
    <submittedName>
        <fullName evidence="3">Putative zinc finger protein</fullName>
    </submittedName>
</protein>
<sequence>MNPRSECEHARAQFSGYLDGDLTGKAMQELAAHLACCPGCNEEFEGWRSIQHFVGQLGPAKPPADLSLRLRIAISREQASTFRQRAARWQVRWENTVRPLMLQASAGLASTVLLIGTLLLLIGTFAAPEPLSARDEPLGMATSPRFLYSTFDDISSSAASNPVVVKAYVNGDGKVYDYRIVSGPTDAKTKEAVENMLVFSVFEPARIFGEPVRGQAILSFSGVAVQG</sequence>
<name>A0A4R1KYX0_9BACT</name>
<dbReference type="Proteomes" id="UP000295210">
    <property type="component" value="Unassembled WGS sequence"/>
</dbReference>
<comment type="caution">
    <text evidence="3">The sequence shown here is derived from an EMBL/GenBank/DDBJ whole genome shotgun (WGS) entry which is preliminary data.</text>
</comment>